<protein>
    <submittedName>
        <fullName evidence="2">Uncharacterized protein</fullName>
    </submittedName>
</protein>
<keyword evidence="1" id="KW-1133">Transmembrane helix</keyword>
<evidence type="ECO:0000256" key="1">
    <source>
        <dbReference type="SAM" id="Phobius"/>
    </source>
</evidence>
<gene>
    <name evidence="2" type="ORF">ABT39_MTgene5483</name>
</gene>
<geneLocation type="mitochondrion" evidence="2"/>
<dbReference type="EMBL" id="LKAM01000007">
    <property type="protein sequence ID" value="KUM47298.1"/>
    <property type="molecule type" value="Genomic_DNA"/>
</dbReference>
<name>A0A117NGT7_PICGL</name>
<feature type="transmembrane region" description="Helical" evidence="1">
    <location>
        <begin position="33"/>
        <end position="55"/>
    </location>
</feature>
<keyword evidence="2" id="KW-0496">Mitochondrion</keyword>
<reference evidence="2" key="1">
    <citation type="journal article" date="2015" name="Genome Biol. Evol.">
        <title>Organellar Genomes of White Spruce (Picea glauca): Assembly and Annotation.</title>
        <authorList>
            <person name="Jackman S.D."/>
            <person name="Warren R.L."/>
            <person name="Gibb E.A."/>
            <person name="Vandervalk B.P."/>
            <person name="Mohamadi H."/>
            <person name="Chu J."/>
            <person name="Raymond A."/>
            <person name="Pleasance S."/>
            <person name="Coope R."/>
            <person name="Wildung M.R."/>
            <person name="Ritland C.E."/>
            <person name="Bousquet J."/>
            <person name="Jones S.J."/>
            <person name="Bohlmann J."/>
            <person name="Birol I."/>
        </authorList>
    </citation>
    <scope>NUCLEOTIDE SEQUENCE [LARGE SCALE GENOMIC DNA]</scope>
    <source>
        <tissue evidence="2">Flushing bud</tissue>
    </source>
</reference>
<evidence type="ECO:0000313" key="2">
    <source>
        <dbReference type="EMBL" id="KUM47298.1"/>
    </source>
</evidence>
<keyword evidence="1" id="KW-0472">Membrane</keyword>
<sequence length="56" mass="6418">MGLKLQVLLGRLLMVDQQDQQKQLLNNWLNRLLLLDMLLPLLLALLLALLLMLGIL</sequence>
<comment type="caution">
    <text evidence="2">The sequence shown here is derived from an EMBL/GenBank/DDBJ whole genome shotgun (WGS) entry which is preliminary data.</text>
</comment>
<organism evidence="2">
    <name type="scientific">Picea glauca</name>
    <name type="common">White spruce</name>
    <name type="synonym">Pinus glauca</name>
    <dbReference type="NCBI Taxonomy" id="3330"/>
    <lineage>
        <taxon>Eukaryota</taxon>
        <taxon>Viridiplantae</taxon>
        <taxon>Streptophyta</taxon>
        <taxon>Embryophyta</taxon>
        <taxon>Tracheophyta</taxon>
        <taxon>Spermatophyta</taxon>
        <taxon>Pinopsida</taxon>
        <taxon>Pinidae</taxon>
        <taxon>Conifers I</taxon>
        <taxon>Pinales</taxon>
        <taxon>Pinaceae</taxon>
        <taxon>Picea</taxon>
    </lineage>
</organism>
<dbReference type="AlphaFoldDB" id="A0A117NGT7"/>
<accession>A0A117NGT7</accession>
<keyword evidence="1" id="KW-0812">Transmembrane</keyword>
<proteinExistence type="predicted"/>